<evidence type="ECO:0000256" key="5">
    <source>
        <dbReference type="ARBA" id="ARBA00023002"/>
    </source>
</evidence>
<keyword evidence="7" id="KW-0472">Membrane</keyword>
<keyword evidence="10" id="KW-1185">Reference proteome</keyword>
<keyword evidence="7" id="KW-0812">Transmembrane</keyword>
<dbReference type="SUPFAM" id="SSF51905">
    <property type="entry name" value="FAD/NAD(P)-binding domain"/>
    <property type="match status" value="1"/>
</dbReference>
<keyword evidence="5" id="KW-0560">Oxidoreductase</keyword>
<comment type="caution">
    <text evidence="9">The sequence shown here is derived from an EMBL/GenBank/DDBJ whole genome shotgun (WGS) entry which is preliminary data.</text>
</comment>
<dbReference type="AlphaFoldDB" id="A0AA35M0L2"/>
<reference evidence="9" key="1">
    <citation type="submission" date="2023-01" db="EMBL/GenBank/DDBJ databases">
        <authorList>
            <person name="Piombo E."/>
        </authorList>
    </citation>
    <scope>NUCLEOTIDE SEQUENCE</scope>
</reference>
<evidence type="ECO:0000256" key="3">
    <source>
        <dbReference type="ARBA" id="ARBA00022630"/>
    </source>
</evidence>
<dbReference type="PRINTS" id="PR00420">
    <property type="entry name" value="RNGMNOXGNASE"/>
</dbReference>
<keyword evidence="3" id="KW-0285">Flavoprotein</keyword>
<evidence type="ECO:0000259" key="8">
    <source>
        <dbReference type="Pfam" id="PF01494"/>
    </source>
</evidence>
<organism evidence="9 10">
    <name type="scientific">Clonostachys chloroleuca</name>
    <dbReference type="NCBI Taxonomy" id="1926264"/>
    <lineage>
        <taxon>Eukaryota</taxon>
        <taxon>Fungi</taxon>
        <taxon>Dikarya</taxon>
        <taxon>Ascomycota</taxon>
        <taxon>Pezizomycotina</taxon>
        <taxon>Sordariomycetes</taxon>
        <taxon>Hypocreomycetidae</taxon>
        <taxon>Hypocreales</taxon>
        <taxon>Bionectriaceae</taxon>
        <taxon>Clonostachys</taxon>
    </lineage>
</organism>
<keyword evidence="7" id="KW-1133">Transmembrane helix</keyword>
<feature type="transmembrane region" description="Helical" evidence="7">
    <location>
        <begin position="618"/>
        <end position="638"/>
    </location>
</feature>
<keyword evidence="6" id="KW-0503">Monooxygenase</keyword>
<dbReference type="InterPro" id="IPR002938">
    <property type="entry name" value="FAD-bd"/>
</dbReference>
<dbReference type="EMBL" id="CABFNP030000812">
    <property type="protein sequence ID" value="CAI6087950.1"/>
    <property type="molecule type" value="Genomic_DNA"/>
</dbReference>
<evidence type="ECO:0000256" key="7">
    <source>
        <dbReference type="SAM" id="Phobius"/>
    </source>
</evidence>
<evidence type="ECO:0000313" key="9">
    <source>
        <dbReference type="EMBL" id="CAI6087950.1"/>
    </source>
</evidence>
<accession>A0AA35M0L2</accession>
<evidence type="ECO:0000256" key="1">
    <source>
        <dbReference type="ARBA" id="ARBA00001974"/>
    </source>
</evidence>
<name>A0AA35M0L2_9HYPO</name>
<dbReference type="PANTHER" id="PTHR47356:SF2">
    <property type="entry name" value="FAD-BINDING DOMAIN-CONTAINING PROTEIN-RELATED"/>
    <property type="match status" value="1"/>
</dbReference>
<sequence>MSESKLRVLIVGGSVTGLTLANMLERAGIDYLVLEGHHEIAPQIGASIGLFPSGLRVLDQLGCAKDLLDLVDMPLENMFMRNADGSVIFHQKDSMEIFEERHGYPIIFIDRQMLLQRLYENLKSTKRVLSGQKVKSIETIENNVQVTTASGETFHGDILVGADGIYSTVRQEMHRIAQKESTTYFPEDEWSSEFSRNVPSEPITMLMQKQTKIEVPCDYRCIFGISQPTKKMSLPGIHYVFNKHKSYLVITGPGGRVYWFLMDKLPKTMYGDQIPKYTKDEEHALAAKYDSDPITTEITFGELYACRTSSVLTPLHEYAFSKWFYKRAITIGDSAHKFEPITGQGGNSAIESAAAFVNNLTAALKKSKGPLTKKDIEAVMEKTQEQRFDRVSYLISLAHKRQQNDALETPIHEILAKTLPVILPKEIALEELSRVLVGAEHLHILPKPTGAHSRPWGDELPAAPFSSPWILGGLSFSAQAFLFWLSGKAMSNLTIPLDFMGGDFRKEYVHIKSVDGLLSVLVRAFGKVLSPSTPERAQLLYFMPIIFSTILDWMIDGYRAGSQGLPLAWPSVFGSIYQLSGIGRIAPFYNALNISFATLFRTLGVNTGRTIPPEVSKALLPSISLGYVLPSILLVYPFQNKDTWQKYIALWQPFPVFVGVLTAGLSKLYASKRPALDEKLEPAEKKKKDRKASLQTLRRVYAVGFGVTALCHVGSMISIWNTPGQSVSQVLGNLGSPFAEKVDETPGAGIPLFFRWDMALNCASAAVQGVHRIWELRSYGYITTASALRATVLAAAGTVVAGPAATQIGIMAWREEILVGQAR</sequence>
<comment type="similarity">
    <text evidence="2">Belongs to the paxM FAD-dependent monooxygenase family.</text>
</comment>
<dbReference type="GO" id="GO:0071949">
    <property type="term" value="F:FAD binding"/>
    <property type="evidence" value="ECO:0007669"/>
    <property type="project" value="InterPro"/>
</dbReference>
<feature type="transmembrane region" description="Helical" evidence="7">
    <location>
        <begin position="650"/>
        <end position="670"/>
    </location>
</feature>
<feature type="domain" description="FAD-binding" evidence="8">
    <location>
        <begin position="6"/>
        <end position="181"/>
    </location>
</feature>
<evidence type="ECO:0000256" key="4">
    <source>
        <dbReference type="ARBA" id="ARBA00022827"/>
    </source>
</evidence>
<dbReference type="PANTHER" id="PTHR47356">
    <property type="entry name" value="FAD-DEPENDENT MONOOXYGENASE ASQG-RELATED"/>
    <property type="match status" value="1"/>
</dbReference>
<comment type="cofactor">
    <cofactor evidence="1">
        <name>FAD</name>
        <dbReference type="ChEBI" id="CHEBI:57692"/>
    </cofactor>
</comment>
<dbReference type="Gene3D" id="3.50.50.60">
    <property type="entry name" value="FAD/NAD(P)-binding domain"/>
    <property type="match status" value="1"/>
</dbReference>
<evidence type="ECO:0000256" key="6">
    <source>
        <dbReference type="ARBA" id="ARBA00023033"/>
    </source>
</evidence>
<dbReference type="GO" id="GO:0004497">
    <property type="term" value="F:monooxygenase activity"/>
    <property type="evidence" value="ECO:0007669"/>
    <property type="project" value="UniProtKB-KW"/>
</dbReference>
<evidence type="ECO:0000313" key="10">
    <source>
        <dbReference type="Proteomes" id="UP001160390"/>
    </source>
</evidence>
<proteinExistence type="inferred from homology"/>
<gene>
    <name evidence="9" type="ORF">CCHLO57077_00013097</name>
</gene>
<feature type="domain" description="FAD-binding" evidence="8">
    <location>
        <begin position="315"/>
        <end position="365"/>
    </location>
</feature>
<dbReference type="Pfam" id="PF01494">
    <property type="entry name" value="FAD_binding_3"/>
    <property type="match status" value="2"/>
</dbReference>
<feature type="transmembrane region" description="Helical" evidence="7">
    <location>
        <begin position="700"/>
        <end position="720"/>
    </location>
</feature>
<dbReference type="InterPro" id="IPR036188">
    <property type="entry name" value="FAD/NAD-bd_sf"/>
</dbReference>
<keyword evidence="4" id="KW-0274">FAD</keyword>
<dbReference type="Proteomes" id="UP001160390">
    <property type="component" value="Unassembled WGS sequence"/>
</dbReference>
<protein>
    <recommendedName>
        <fullName evidence="8">FAD-binding domain-containing protein</fullName>
    </recommendedName>
</protein>
<evidence type="ECO:0000256" key="2">
    <source>
        <dbReference type="ARBA" id="ARBA00007992"/>
    </source>
</evidence>
<dbReference type="InterPro" id="IPR050562">
    <property type="entry name" value="FAD_mOase_fung"/>
</dbReference>